<evidence type="ECO:0000313" key="1">
    <source>
        <dbReference type="EMBL" id="VYU67288.1"/>
    </source>
</evidence>
<accession>A0A6N3GS41</accession>
<organism evidence="1">
    <name type="scientific">Eubacterium limosum</name>
    <dbReference type="NCBI Taxonomy" id="1736"/>
    <lineage>
        <taxon>Bacteria</taxon>
        <taxon>Bacillati</taxon>
        <taxon>Bacillota</taxon>
        <taxon>Clostridia</taxon>
        <taxon>Eubacteriales</taxon>
        <taxon>Eubacteriaceae</taxon>
        <taxon>Eubacterium</taxon>
    </lineage>
</organism>
<dbReference type="EMBL" id="CACRTR010000023">
    <property type="protein sequence ID" value="VYU67288.1"/>
    <property type="molecule type" value="Genomic_DNA"/>
</dbReference>
<dbReference type="AlphaFoldDB" id="A0A6N3GS41"/>
<sequence>MTKTKKTDRLTIMVLALLILMTAALAGLFQSTQSLIQSRGSAAASAVTAVQTLAQERPVSGSSVMVKRVCDFI</sequence>
<proteinExistence type="predicted"/>
<name>A0A6N3GS41_EUBLI</name>
<reference evidence="1" key="1">
    <citation type="submission" date="2019-11" db="EMBL/GenBank/DDBJ databases">
        <authorList>
            <person name="Feng L."/>
        </authorList>
    </citation>
    <scope>NUCLEOTIDE SEQUENCE</scope>
    <source>
        <strain evidence="1">ElimosumLFYP34</strain>
    </source>
</reference>
<gene>
    <name evidence="1" type="ORF">ELLFYP34_00681</name>
</gene>
<protein>
    <submittedName>
        <fullName evidence="1">Uncharacterized protein</fullName>
    </submittedName>
</protein>